<dbReference type="SUPFAM" id="SSF56935">
    <property type="entry name" value="Porins"/>
    <property type="match status" value="1"/>
</dbReference>
<keyword evidence="7" id="KW-0406">Ion transport</keyword>
<dbReference type="GO" id="GO:0009279">
    <property type="term" value="C:cell outer membrane"/>
    <property type="evidence" value="ECO:0007669"/>
    <property type="project" value="UniProtKB-SubCell"/>
</dbReference>
<dbReference type="GO" id="GO:0015288">
    <property type="term" value="F:porin activity"/>
    <property type="evidence" value="ECO:0007669"/>
    <property type="project" value="UniProtKB-KW"/>
</dbReference>
<feature type="signal peptide" evidence="11">
    <location>
        <begin position="1"/>
        <end position="20"/>
    </location>
</feature>
<dbReference type="RefSeq" id="WP_120343046.1">
    <property type="nucleotide sequence ID" value="NZ_MCAS01000003.1"/>
</dbReference>
<protein>
    <submittedName>
        <fullName evidence="13">Porin</fullName>
    </submittedName>
</protein>
<evidence type="ECO:0000256" key="10">
    <source>
        <dbReference type="ARBA" id="ARBA00023237"/>
    </source>
</evidence>
<feature type="chain" id="PRO_5018601977" evidence="11">
    <location>
        <begin position="21"/>
        <end position="400"/>
    </location>
</feature>
<organism evidence="13 14">
    <name type="scientific">Paraburkholderia fungorum</name>
    <dbReference type="NCBI Taxonomy" id="134537"/>
    <lineage>
        <taxon>Bacteria</taxon>
        <taxon>Pseudomonadati</taxon>
        <taxon>Pseudomonadota</taxon>
        <taxon>Betaproteobacteria</taxon>
        <taxon>Burkholderiales</taxon>
        <taxon>Burkholderiaceae</taxon>
        <taxon>Paraburkholderia</taxon>
    </lineage>
</organism>
<name>A0A3R7HRV8_9BURK</name>
<keyword evidence="8" id="KW-0626">Porin</keyword>
<evidence type="ECO:0000256" key="5">
    <source>
        <dbReference type="ARBA" id="ARBA00022692"/>
    </source>
</evidence>
<keyword evidence="6 11" id="KW-0732">Signal</keyword>
<evidence type="ECO:0000313" key="13">
    <source>
        <dbReference type="EMBL" id="RKF49756.1"/>
    </source>
</evidence>
<feature type="domain" description="Porin" evidence="12">
    <location>
        <begin position="10"/>
        <end position="365"/>
    </location>
</feature>
<comment type="subunit">
    <text evidence="2">Homotrimer.</text>
</comment>
<evidence type="ECO:0000256" key="9">
    <source>
        <dbReference type="ARBA" id="ARBA00023136"/>
    </source>
</evidence>
<dbReference type="InterPro" id="IPR033900">
    <property type="entry name" value="Gram_neg_porin_domain"/>
</dbReference>
<evidence type="ECO:0000256" key="4">
    <source>
        <dbReference type="ARBA" id="ARBA00022452"/>
    </source>
</evidence>
<proteinExistence type="predicted"/>
<dbReference type="PANTHER" id="PTHR34501">
    <property type="entry name" value="PROTEIN YDDL-RELATED"/>
    <property type="match status" value="1"/>
</dbReference>
<sequence>MKKTILAVCLAAPFPALVHAQSAVTLYGIIDEGVSYTSNAATANANGSVSGHSAVRLLSGVMQQSRWGMRGVEDLGGGLKAIFMLENGFDASTGKLGQGGLLFGKKAWVGLSGPFGTVTLGRQYDTNVDILGPFEVGDQWGGYTAAHPGDLDNINNTNSTNNAIKFTSNTYGGLTVEGMVSLGGVAGDFSRNRIWSVSAGYVNGPLALGAGYLDVANPNTSFFGSTGSPAVTVNGVPGSNMVSPVYSGYASAKSLHVIGAGASYLFGAATFGATYSNTSFRDLGDLSSGPNPAGLSGNATLNNAEVSFKYQITPDLLCGVAYDYTKGSSVKGATGATYQQVASGIDYFVSKRTDVYLIGVYQKASGTDSTGKQAVAAINGPSASADDKQAVVRIGMRHKF</sequence>
<dbReference type="PANTHER" id="PTHR34501:SF9">
    <property type="entry name" value="MAJOR OUTER MEMBRANE PROTEIN P.IA"/>
    <property type="match status" value="1"/>
</dbReference>
<accession>A0A3R7HRV8</accession>
<dbReference type="CDD" id="cd00342">
    <property type="entry name" value="gram_neg_porins"/>
    <property type="match status" value="1"/>
</dbReference>
<dbReference type="Pfam" id="PF13609">
    <property type="entry name" value="Porin_4"/>
    <property type="match status" value="1"/>
</dbReference>
<evidence type="ECO:0000256" key="1">
    <source>
        <dbReference type="ARBA" id="ARBA00004571"/>
    </source>
</evidence>
<comment type="caution">
    <text evidence="13">The sequence shown here is derived from an EMBL/GenBank/DDBJ whole genome shotgun (WGS) entry which is preliminary data.</text>
</comment>
<dbReference type="Gene3D" id="2.40.160.10">
    <property type="entry name" value="Porin"/>
    <property type="match status" value="1"/>
</dbReference>
<keyword evidence="10" id="KW-0998">Cell outer membrane</keyword>
<keyword evidence="9" id="KW-0472">Membrane</keyword>
<keyword evidence="4" id="KW-1134">Transmembrane beta strand</keyword>
<evidence type="ECO:0000256" key="11">
    <source>
        <dbReference type="SAM" id="SignalP"/>
    </source>
</evidence>
<evidence type="ECO:0000313" key="14">
    <source>
        <dbReference type="Proteomes" id="UP000283709"/>
    </source>
</evidence>
<dbReference type="EMBL" id="MCAS01000003">
    <property type="protein sequence ID" value="RKF49756.1"/>
    <property type="molecule type" value="Genomic_DNA"/>
</dbReference>
<evidence type="ECO:0000256" key="2">
    <source>
        <dbReference type="ARBA" id="ARBA00011233"/>
    </source>
</evidence>
<dbReference type="InterPro" id="IPR023614">
    <property type="entry name" value="Porin_dom_sf"/>
</dbReference>
<dbReference type="PRINTS" id="PR00184">
    <property type="entry name" value="NEISSPPORIN"/>
</dbReference>
<comment type="subcellular location">
    <subcellularLocation>
        <location evidence="1">Cell outer membrane</location>
        <topology evidence="1">Multi-pass membrane protein</topology>
    </subcellularLocation>
</comment>
<evidence type="ECO:0000256" key="3">
    <source>
        <dbReference type="ARBA" id="ARBA00022448"/>
    </source>
</evidence>
<evidence type="ECO:0000256" key="7">
    <source>
        <dbReference type="ARBA" id="ARBA00023065"/>
    </source>
</evidence>
<evidence type="ECO:0000256" key="6">
    <source>
        <dbReference type="ARBA" id="ARBA00022729"/>
    </source>
</evidence>
<evidence type="ECO:0000259" key="12">
    <source>
        <dbReference type="Pfam" id="PF13609"/>
    </source>
</evidence>
<dbReference type="GO" id="GO:0046930">
    <property type="term" value="C:pore complex"/>
    <property type="evidence" value="ECO:0007669"/>
    <property type="project" value="UniProtKB-KW"/>
</dbReference>
<dbReference type="InterPro" id="IPR002299">
    <property type="entry name" value="Porin_Neis"/>
</dbReference>
<evidence type="ECO:0000256" key="8">
    <source>
        <dbReference type="ARBA" id="ARBA00023114"/>
    </source>
</evidence>
<keyword evidence="5" id="KW-0812">Transmembrane</keyword>
<dbReference type="OrthoDB" id="8982743at2"/>
<dbReference type="Proteomes" id="UP000283709">
    <property type="component" value="Unassembled WGS sequence"/>
</dbReference>
<dbReference type="InterPro" id="IPR050298">
    <property type="entry name" value="Gram-neg_bact_OMP"/>
</dbReference>
<keyword evidence="3" id="KW-0813">Transport</keyword>
<reference evidence="13 14" key="1">
    <citation type="submission" date="2016-07" db="EMBL/GenBank/DDBJ databases">
        <title>Genome analysis of Burkholderia fungorum ES3-20.</title>
        <authorList>
            <person name="Xu D."/>
            <person name="Yao R."/>
            <person name="Zheng S."/>
        </authorList>
    </citation>
    <scope>NUCLEOTIDE SEQUENCE [LARGE SCALE GENOMIC DNA]</scope>
    <source>
        <strain evidence="13 14">ES3-20</strain>
    </source>
</reference>
<gene>
    <name evidence="13" type="ORF">BCY88_16330</name>
</gene>
<dbReference type="GO" id="GO:0006811">
    <property type="term" value="P:monoatomic ion transport"/>
    <property type="evidence" value="ECO:0007669"/>
    <property type="project" value="UniProtKB-KW"/>
</dbReference>
<dbReference type="AlphaFoldDB" id="A0A3R7HRV8"/>